<dbReference type="SUPFAM" id="SSF81383">
    <property type="entry name" value="F-box domain"/>
    <property type="match status" value="1"/>
</dbReference>
<dbReference type="EMBL" id="NHYE01001207">
    <property type="protein sequence ID" value="PPQ97722.1"/>
    <property type="molecule type" value="Genomic_DNA"/>
</dbReference>
<sequence>MKTRNSLQATVDNLHKTIFGRFPYELVVRVFELVVLDDDPHNIRAYRRARLRLGAIASSWRKMAWTTPSLWTTLPLDIGHHTRKDHHRLAREWRDRSAPHSLRFVVDFSAVGIVSDETAFPYVDLINRTCHRWSKLDLFYWTPGMLSRLSVPSDLSTLRLVLAKVTKTMLQGAHVHTPYLFSHLSSGCWKQVTHMDIDGLLMRELLLLPAQAKQLKTLRVKVRADPQLLSPMVQKTPDVHKNLTVLCIEAMQSRHLDLGELFHNNELPALEKFKLKIHIAEDLIEPARSVPLLESLHLTGGPCAEWGPFFVALADMESCYFFDKWWVRIEQHLLPNLKSFKLKGKYFFPWNCLYGLLFHYTKPDGTIQRRALEKLTVFVYFENNSAPAPVIRREVLYRMLDLHQTGTLISISVGISSWPGELDTLDLIIAATKSRLEGLMKARNKLHTKYTGLHKGAVSRFPFELVVHVFELVVEGDNPRDIRAYRRARLRLGAIARKWRKIAWSTASLWTTFPIDIGLDTQKDHLELALEWLNRSKQLPLHLIVDFSPDVLVAGDPALVYVGIMNRFSRRWSKLELLHWTPAMLAGLHAPYGAPALNDLVLVLTKNIGKAHIYFGSLKELPIRCWGQVPHMDIDGLSMQELQQLPAVAKQLQTLRVRVPGVQPFRPIMKATPDINKNLTVLDIEIMDGAHELRWLFGNVDLPALSKLKLKIHNKGSLPAAALIRLFVSSAFRLKKLRIHLASVDGEDLIELARKVPLLESLHLTADPDDPRSVWDPFFCALADTGLDSNKKPIHVEHNLLPSLKKIKYKGTRSFPWYALSGLLLPHSKPDDGTKAQRALEKIVIFSYLDYALTTPVIDREVLCRMLHLSRTGVYIDISVGVYRWPDSWRLVFDKIGQDALVHRQLEDHARLPSYATQLGPYWDYLAVQENESRKRPPTGMARCRSCGNVDTFQHDHREKTCRQTSCQTCRSLDFLDEEIKIIKARLEFLMDSRDDLQSKFDVLHKSIVDRLPVELSMHVFQLVIEDYRGLKNYRAYRTSRLRLGAVCRNWRRIAWSTPHIWSHLVVLLGPKTNESYIKLAIDWLGRSGQLPLRILVALRRQYVTSWLGRTQEQKFYPLLDSINQSSDRWQELALLYLTPTMLSRLHDVQGASNLRDLQVWSNTSPPGRLSISNAAPHSVELVNIPLDSLRFHWSNLTRLNARGLDVNSILEVLSLAQCLEHFDVVCLGINHSEPIAPARSITHKRLNLFRLESVCSANALSLLFIHLKLPGLFEIDIEAPLGKLSVDIFSLFLEQSACLLKTIRLKQVLLTGDELINIFNKVPTVQHLTLVASTMDPPLAWTPFLCALSGSPTPDNLQVVIPDQPLLPFLEECRIVRCHFFPWYTIPGIFSSIEHAGVSRPRPLKSLVIFARCIVNHEAPVIERHVLYRLSDLYEDGVNLDITAGYLNERKDIFKLSFDKIRKDLEGDRDWSMALPDPSDINYFWDLTK</sequence>
<protein>
    <recommendedName>
        <fullName evidence="2">F-box domain-containing protein</fullName>
    </recommendedName>
</protein>
<keyword evidence="4" id="KW-1185">Reference proteome</keyword>
<feature type="domain" description="F-box" evidence="2">
    <location>
        <begin position="1010"/>
        <end position="1066"/>
    </location>
</feature>
<evidence type="ECO:0000313" key="3">
    <source>
        <dbReference type="EMBL" id="PPQ97722.1"/>
    </source>
</evidence>
<dbReference type="Gene3D" id="1.20.1280.50">
    <property type="match status" value="1"/>
</dbReference>
<comment type="caution">
    <text evidence="3">The sequence shown here is derived from an EMBL/GenBank/DDBJ whole genome shotgun (WGS) entry which is preliminary data.</text>
</comment>
<keyword evidence="1" id="KW-0175">Coiled coil</keyword>
<proteinExistence type="predicted"/>
<evidence type="ECO:0000259" key="2">
    <source>
        <dbReference type="Pfam" id="PF12937"/>
    </source>
</evidence>
<name>A0A409Y408_9AGAR</name>
<evidence type="ECO:0000313" key="4">
    <source>
        <dbReference type="Proteomes" id="UP000284706"/>
    </source>
</evidence>
<dbReference type="OrthoDB" id="3365698at2759"/>
<feature type="coiled-coil region" evidence="1">
    <location>
        <begin position="973"/>
        <end position="1000"/>
    </location>
</feature>
<dbReference type="Pfam" id="PF12937">
    <property type="entry name" value="F-box-like"/>
    <property type="match status" value="1"/>
</dbReference>
<dbReference type="InParanoid" id="A0A409Y408"/>
<dbReference type="InterPro" id="IPR001810">
    <property type="entry name" value="F-box_dom"/>
</dbReference>
<gene>
    <name evidence="3" type="ORF">CVT26_001912</name>
</gene>
<dbReference type="Proteomes" id="UP000284706">
    <property type="component" value="Unassembled WGS sequence"/>
</dbReference>
<organism evidence="3 4">
    <name type="scientific">Gymnopilus dilepis</name>
    <dbReference type="NCBI Taxonomy" id="231916"/>
    <lineage>
        <taxon>Eukaryota</taxon>
        <taxon>Fungi</taxon>
        <taxon>Dikarya</taxon>
        <taxon>Basidiomycota</taxon>
        <taxon>Agaricomycotina</taxon>
        <taxon>Agaricomycetes</taxon>
        <taxon>Agaricomycetidae</taxon>
        <taxon>Agaricales</taxon>
        <taxon>Agaricineae</taxon>
        <taxon>Hymenogastraceae</taxon>
        <taxon>Gymnopilus</taxon>
    </lineage>
</organism>
<evidence type="ECO:0000256" key="1">
    <source>
        <dbReference type="SAM" id="Coils"/>
    </source>
</evidence>
<reference evidence="3 4" key="1">
    <citation type="journal article" date="2018" name="Evol. Lett.">
        <title>Horizontal gene cluster transfer increased hallucinogenic mushroom diversity.</title>
        <authorList>
            <person name="Reynolds H.T."/>
            <person name="Vijayakumar V."/>
            <person name="Gluck-Thaler E."/>
            <person name="Korotkin H.B."/>
            <person name="Matheny P.B."/>
            <person name="Slot J.C."/>
        </authorList>
    </citation>
    <scope>NUCLEOTIDE SEQUENCE [LARGE SCALE GENOMIC DNA]</scope>
    <source>
        <strain evidence="3 4">SRW20</strain>
    </source>
</reference>
<dbReference type="InterPro" id="IPR036047">
    <property type="entry name" value="F-box-like_dom_sf"/>
</dbReference>
<accession>A0A409Y408</accession>